<feature type="transmembrane region" description="Helical" evidence="2">
    <location>
        <begin position="742"/>
        <end position="775"/>
    </location>
</feature>
<reference evidence="4 5" key="1">
    <citation type="submission" date="2016-10" db="EMBL/GenBank/DDBJ databases">
        <title>WGS of isloates from the oral cavity of healthy individuals.</title>
        <authorList>
            <person name="Sharma S."/>
            <person name="Pal V.K."/>
            <person name="Patil P.B."/>
            <person name="Korpole S."/>
            <person name="Grover V."/>
        </authorList>
    </citation>
    <scope>NUCLEOTIDE SEQUENCE [LARGE SCALE GENOMIC DNA]</scope>
    <source>
        <strain evidence="4 5">DISK12</strain>
    </source>
</reference>
<feature type="compositionally biased region" description="Low complexity" evidence="1">
    <location>
        <begin position="983"/>
        <end position="997"/>
    </location>
</feature>
<protein>
    <submittedName>
        <fullName evidence="4">Phage tail protein</fullName>
    </submittedName>
</protein>
<dbReference type="RefSeq" id="WP_100732774.1">
    <property type="nucleotide sequence ID" value="NZ_MKXG01000094.1"/>
</dbReference>
<feature type="transmembrane region" description="Helical" evidence="2">
    <location>
        <begin position="600"/>
        <end position="622"/>
    </location>
</feature>
<feature type="compositionally biased region" description="Polar residues" evidence="1">
    <location>
        <begin position="967"/>
        <end position="982"/>
    </location>
</feature>
<proteinExistence type="predicted"/>
<feature type="region of interest" description="Disordered" evidence="1">
    <location>
        <begin position="967"/>
        <end position="997"/>
    </location>
</feature>
<feature type="transmembrane region" description="Helical" evidence="2">
    <location>
        <begin position="658"/>
        <end position="679"/>
    </location>
</feature>
<evidence type="ECO:0000259" key="3">
    <source>
        <dbReference type="Pfam" id="PF20155"/>
    </source>
</evidence>
<dbReference type="PANTHER" id="PTHR37813:SF1">
    <property type="entry name" value="FELS-2 PROPHAGE PROTEIN"/>
    <property type="match status" value="1"/>
</dbReference>
<dbReference type="Proteomes" id="UP000231914">
    <property type="component" value="Unassembled WGS sequence"/>
</dbReference>
<keyword evidence="2" id="KW-0812">Transmembrane</keyword>
<sequence>MAEISATIKINDAFSAPLSKLAAGLSKGQSGFSKLKSALSGDAFQGASKSSNSMFKSMTGGVVVGNLISKGMGLARSGISSMLGELNEASTSWQTFEGNMHQIGASNTQIAKAKSDMQKFAQQTIYSASDMSSTYAQLAAVGVKNTGKLVKGFGGLAAASDNPQQAMKTLSEQATQMAAKPKVQWQDFKLMLEQTPAGISAVAKTMGKSTTELIKNIQDGKVKTQDFLNAVAKTGTNANFSKMATQYKTVGQAMDGLKETLANKLQPQFDKVSQVGIKAVSGITDKLANLNWDALGNGILSAINKVQPILANLGNGFKQMFDGFNSSGAGKSIVDMFDSIADAGKKLTATLSKGKGGTSFFKQLGQLGGGALSSVAQAISGVADAVGKMDPSSLMALARAFIVLKGGLKGIAIMAIVKGLQQLNGLSPGTIENIASALTKLAYAFVILKAVGKGMQMLKGIHDAFSSLSGLKTPKMATPEVPQAGGIAQSAGAYLKLGAALLMVGGAVVLAAAGFKLLADAATQLASGGGAAIATFFGMVAAIAALAVVVRLLGPAMIGASVGFLMFAAALLIIGAAIFVAAAGITMLATQLPIISQYGLSASVGLLALAGAVAVFGVGALVAAVGVVLLGAGLIVLAAGLMIAAVGALLFGVALTLIAAMSLVAGAGLMIMAVAMVMIAPMTLIAAVGMMMLAIAMVMIAPMAMIAAVGMLMLSMALILVGPMAMVAAVGLMLLASASMMLAAGLAAVAAAAMMTAAAIVAVGAAVMTMVSMFIMAGSMMVSAITSAMSRVVSAVSSGIQAAVSAARGFAGALVGVGRDLIQGLINGITSMIGAAVSAVSKVASSVVSAAKGLLHIGSPSRLFRQYGRWVDQGLIIGLNKDAGAAADASANMAQGVVDAASGMHPTIGAPEMDQFNTGNLLADGFDRATDSVYALVGAITGLNGKTANVGVLGSITGNQNFDEKSISSSDLGTGTDTITPTSVLSSNSSTNTSNNQSVNIQSGAIVINSSGNPEEDADALLDRLEEKIMEQADKSLS</sequence>
<feature type="transmembrane region" description="Helical" evidence="2">
    <location>
        <begin position="628"/>
        <end position="651"/>
    </location>
</feature>
<evidence type="ECO:0000256" key="2">
    <source>
        <dbReference type="SAM" id="Phobius"/>
    </source>
</evidence>
<dbReference type="Pfam" id="PF20155">
    <property type="entry name" value="TMP_3"/>
    <property type="match status" value="1"/>
</dbReference>
<keyword evidence="2" id="KW-0472">Membrane</keyword>
<feature type="transmembrane region" description="Helical" evidence="2">
    <location>
        <begin position="565"/>
        <end position="588"/>
    </location>
</feature>
<feature type="transmembrane region" description="Helical" evidence="2">
    <location>
        <begin position="531"/>
        <end position="553"/>
    </location>
</feature>
<evidence type="ECO:0000256" key="1">
    <source>
        <dbReference type="SAM" id="MobiDB-lite"/>
    </source>
</evidence>
<keyword evidence="2" id="KW-1133">Transmembrane helix</keyword>
<dbReference type="InterPro" id="IPR013491">
    <property type="entry name" value="Tape_meas_N"/>
</dbReference>
<name>A0A2M9WNC5_9LACO</name>
<feature type="domain" description="Tape measure protein N-terminal" evidence="3">
    <location>
        <begin position="88"/>
        <end position="263"/>
    </location>
</feature>
<accession>A0A2M9WNC5</accession>
<comment type="caution">
    <text evidence="4">The sequence shown here is derived from an EMBL/GenBank/DDBJ whole genome shotgun (WGS) entry which is preliminary data.</text>
</comment>
<feature type="transmembrane region" description="Helical" evidence="2">
    <location>
        <begin position="685"/>
        <end position="709"/>
    </location>
</feature>
<dbReference type="EMBL" id="MKXG01000094">
    <property type="protein sequence ID" value="PJZ16935.1"/>
    <property type="molecule type" value="Genomic_DNA"/>
</dbReference>
<organism evidence="4 5">
    <name type="scientific">Lactobacillus crispatus</name>
    <dbReference type="NCBI Taxonomy" id="47770"/>
    <lineage>
        <taxon>Bacteria</taxon>
        <taxon>Bacillati</taxon>
        <taxon>Bacillota</taxon>
        <taxon>Bacilli</taxon>
        <taxon>Lactobacillales</taxon>
        <taxon>Lactobacillaceae</taxon>
        <taxon>Lactobacillus</taxon>
    </lineage>
</organism>
<dbReference type="AlphaFoldDB" id="A0A2M9WNC5"/>
<feature type="transmembrane region" description="Helical" evidence="2">
    <location>
        <begin position="497"/>
        <end position="519"/>
    </location>
</feature>
<feature type="transmembrane region" description="Helical" evidence="2">
    <location>
        <begin position="716"/>
        <end position="736"/>
    </location>
</feature>
<dbReference type="PANTHER" id="PTHR37813">
    <property type="entry name" value="FELS-2 PROPHAGE PROTEIN"/>
    <property type="match status" value="1"/>
</dbReference>
<gene>
    <name evidence="4" type="ORF">BHU41_08175</name>
</gene>
<dbReference type="NCBIfam" id="TIGR02675">
    <property type="entry name" value="tape_meas_nterm"/>
    <property type="match status" value="1"/>
</dbReference>
<evidence type="ECO:0000313" key="4">
    <source>
        <dbReference type="EMBL" id="PJZ16935.1"/>
    </source>
</evidence>
<evidence type="ECO:0000313" key="5">
    <source>
        <dbReference type="Proteomes" id="UP000231914"/>
    </source>
</evidence>